<evidence type="ECO:0000313" key="2">
    <source>
        <dbReference type="Proteomes" id="UP000824469"/>
    </source>
</evidence>
<name>A0AA38LLK2_TAXCH</name>
<feature type="non-terminal residue" evidence="1">
    <location>
        <position position="1"/>
    </location>
</feature>
<dbReference type="Pfam" id="PF14223">
    <property type="entry name" value="Retrotran_gag_2"/>
    <property type="match status" value="1"/>
</dbReference>
<sequence>LDFVNIMLCKFAKEMWDKLKCLYKGDSKVNMTKLQTHRRKFESLKINGEENIVAYILCVDETVNMIGGLGEEMEDP</sequence>
<proteinExistence type="predicted"/>
<reference evidence="1 2" key="1">
    <citation type="journal article" date="2021" name="Nat. Plants">
        <title>The Taxus genome provides insights into paclitaxel biosynthesis.</title>
        <authorList>
            <person name="Xiong X."/>
            <person name="Gou J."/>
            <person name="Liao Q."/>
            <person name="Li Y."/>
            <person name="Zhou Q."/>
            <person name="Bi G."/>
            <person name="Li C."/>
            <person name="Du R."/>
            <person name="Wang X."/>
            <person name="Sun T."/>
            <person name="Guo L."/>
            <person name="Liang H."/>
            <person name="Lu P."/>
            <person name="Wu Y."/>
            <person name="Zhang Z."/>
            <person name="Ro D.K."/>
            <person name="Shang Y."/>
            <person name="Huang S."/>
            <person name="Yan J."/>
        </authorList>
    </citation>
    <scope>NUCLEOTIDE SEQUENCE [LARGE SCALE GENOMIC DNA]</scope>
    <source>
        <strain evidence="1">Ta-2019</strain>
    </source>
</reference>
<dbReference type="PANTHER" id="PTHR35317">
    <property type="entry name" value="OS04G0629600 PROTEIN"/>
    <property type="match status" value="1"/>
</dbReference>
<feature type="non-terminal residue" evidence="1">
    <location>
        <position position="76"/>
    </location>
</feature>
<dbReference type="PANTHER" id="PTHR35317:SF23">
    <property type="entry name" value="OS04G0629600 PROTEIN"/>
    <property type="match status" value="1"/>
</dbReference>
<comment type="caution">
    <text evidence="1">The sequence shown here is derived from an EMBL/GenBank/DDBJ whole genome shotgun (WGS) entry which is preliminary data.</text>
</comment>
<organism evidence="1 2">
    <name type="scientific">Taxus chinensis</name>
    <name type="common">Chinese yew</name>
    <name type="synonym">Taxus wallichiana var. chinensis</name>
    <dbReference type="NCBI Taxonomy" id="29808"/>
    <lineage>
        <taxon>Eukaryota</taxon>
        <taxon>Viridiplantae</taxon>
        <taxon>Streptophyta</taxon>
        <taxon>Embryophyta</taxon>
        <taxon>Tracheophyta</taxon>
        <taxon>Spermatophyta</taxon>
        <taxon>Pinopsida</taxon>
        <taxon>Pinidae</taxon>
        <taxon>Conifers II</taxon>
        <taxon>Cupressales</taxon>
        <taxon>Taxaceae</taxon>
        <taxon>Taxus</taxon>
    </lineage>
</organism>
<dbReference type="AlphaFoldDB" id="A0AA38LLK2"/>
<dbReference type="EMBL" id="JAHRHJ020000001">
    <property type="protein sequence ID" value="KAH9328144.1"/>
    <property type="molecule type" value="Genomic_DNA"/>
</dbReference>
<keyword evidence="2" id="KW-1185">Reference proteome</keyword>
<dbReference type="Proteomes" id="UP000824469">
    <property type="component" value="Unassembled WGS sequence"/>
</dbReference>
<evidence type="ECO:0000313" key="1">
    <source>
        <dbReference type="EMBL" id="KAH9328144.1"/>
    </source>
</evidence>
<accession>A0AA38LLK2</accession>
<gene>
    <name evidence="1" type="ORF">KI387_000252</name>
</gene>
<protein>
    <submittedName>
        <fullName evidence="1">Uncharacterized protein</fullName>
    </submittedName>
</protein>